<keyword evidence="6 7" id="KW-0067">ATP-binding</keyword>
<evidence type="ECO:0000256" key="7">
    <source>
        <dbReference type="PIRNR" id="PIRNR031057"/>
    </source>
</evidence>
<dbReference type="SMART" id="SM00983">
    <property type="entry name" value="TPK_B1_binding"/>
    <property type="match status" value="1"/>
</dbReference>
<evidence type="ECO:0000313" key="10">
    <source>
        <dbReference type="Proteomes" id="UP000053647"/>
    </source>
</evidence>
<dbReference type="Gene3D" id="3.40.50.10240">
    <property type="entry name" value="Thiamin pyrophosphokinase, catalytic domain"/>
    <property type="match status" value="1"/>
</dbReference>
<gene>
    <name evidence="9" type="ORF">PAXINDRAFT_16319</name>
</gene>
<dbReference type="GO" id="GO:0006772">
    <property type="term" value="P:thiamine metabolic process"/>
    <property type="evidence" value="ECO:0007669"/>
    <property type="project" value="InterPro"/>
</dbReference>
<keyword evidence="5 7" id="KW-0418">Kinase</keyword>
<dbReference type="AlphaFoldDB" id="A0A0C9TU27"/>
<comment type="catalytic activity">
    <reaction evidence="7">
        <text>thiamine + ATP = thiamine diphosphate + AMP + H(+)</text>
        <dbReference type="Rhea" id="RHEA:11576"/>
        <dbReference type="ChEBI" id="CHEBI:15378"/>
        <dbReference type="ChEBI" id="CHEBI:18385"/>
        <dbReference type="ChEBI" id="CHEBI:30616"/>
        <dbReference type="ChEBI" id="CHEBI:58937"/>
        <dbReference type="ChEBI" id="CHEBI:456215"/>
    </reaction>
</comment>
<dbReference type="FunFam" id="2.60.120.320:FF:000001">
    <property type="entry name" value="Thiamine pyrophosphokinase"/>
    <property type="match status" value="1"/>
</dbReference>
<evidence type="ECO:0000256" key="2">
    <source>
        <dbReference type="ARBA" id="ARBA00006785"/>
    </source>
</evidence>
<evidence type="ECO:0000259" key="8">
    <source>
        <dbReference type="SMART" id="SM00983"/>
    </source>
</evidence>
<dbReference type="SUPFAM" id="SSF63999">
    <property type="entry name" value="Thiamin pyrophosphokinase, catalytic domain"/>
    <property type="match status" value="1"/>
</dbReference>
<keyword evidence="3 7" id="KW-0808">Transferase</keyword>
<evidence type="ECO:0000256" key="3">
    <source>
        <dbReference type="ARBA" id="ARBA00022679"/>
    </source>
</evidence>
<dbReference type="InterPro" id="IPR007371">
    <property type="entry name" value="TPK_catalytic"/>
</dbReference>
<dbReference type="EC" id="2.7.6.2" evidence="7"/>
<dbReference type="EMBL" id="KN819398">
    <property type="protein sequence ID" value="KIJ10711.1"/>
    <property type="molecule type" value="Genomic_DNA"/>
</dbReference>
<dbReference type="UniPathway" id="UPA00060">
    <property type="reaction ID" value="UER00597"/>
</dbReference>
<dbReference type="InterPro" id="IPR006282">
    <property type="entry name" value="Thi_PPkinase"/>
</dbReference>
<dbReference type="GO" id="GO:0009229">
    <property type="term" value="P:thiamine diphosphate biosynthetic process"/>
    <property type="evidence" value="ECO:0007669"/>
    <property type="project" value="UniProtKB-UniRule"/>
</dbReference>
<dbReference type="Gene3D" id="2.60.120.320">
    <property type="entry name" value="Thiamin pyrophosphokinase, thiamin-binding domain"/>
    <property type="match status" value="1"/>
</dbReference>
<feature type="domain" description="Thiamin pyrophosphokinase thiamin-binding" evidence="8">
    <location>
        <begin position="217"/>
        <end position="285"/>
    </location>
</feature>
<dbReference type="PIRSF" id="PIRSF031057">
    <property type="entry name" value="Thiamin_pyrophosphokinase"/>
    <property type="match status" value="1"/>
</dbReference>
<dbReference type="SUPFAM" id="SSF63862">
    <property type="entry name" value="Thiamin pyrophosphokinase, substrate-binding domain"/>
    <property type="match status" value="1"/>
</dbReference>
<evidence type="ECO:0000256" key="5">
    <source>
        <dbReference type="ARBA" id="ARBA00022777"/>
    </source>
</evidence>
<keyword evidence="10" id="KW-1185">Reference proteome</keyword>
<dbReference type="HOGENOM" id="CLU_044237_0_0_1"/>
<dbReference type="CDD" id="cd07995">
    <property type="entry name" value="TPK"/>
    <property type="match status" value="1"/>
</dbReference>
<organism evidence="9 10">
    <name type="scientific">Paxillus involutus ATCC 200175</name>
    <dbReference type="NCBI Taxonomy" id="664439"/>
    <lineage>
        <taxon>Eukaryota</taxon>
        <taxon>Fungi</taxon>
        <taxon>Dikarya</taxon>
        <taxon>Basidiomycota</taxon>
        <taxon>Agaricomycotina</taxon>
        <taxon>Agaricomycetes</taxon>
        <taxon>Agaricomycetidae</taxon>
        <taxon>Boletales</taxon>
        <taxon>Paxilineae</taxon>
        <taxon>Paxillaceae</taxon>
        <taxon>Paxillus</taxon>
    </lineage>
</organism>
<dbReference type="GO" id="GO:0004788">
    <property type="term" value="F:thiamine diphosphokinase activity"/>
    <property type="evidence" value="ECO:0007669"/>
    <property type="project" value="UniProtKB-UniRule"/>
</dbReference>
<accession>A0A0C9TU27</accession>
<comment type="pathway">
    <text evidence="1 7">Cofactor biosynthesis; thiamine diphosphate biosynthesis; thiamine diphosphate from thiamine: step 1/1.</text>
</comment>
<dbReference type="Pfam" id="PF04265">
    <property type="entry name" value="TPK_B1_binding"/>
    <property type="match status" value="1"/>
</dbReference>
<sequence>MGAGISKLLYGQLASPSSSEVIEWETSFLNPLTPSPKTADVPRALIILNQPFPLPLLETVWKTCSWRCCADGGGNRLHDLLGDALTENGQQLRDLYIPDLIKGDLDSLRQDVRDFYSSKGVPILHDLDQDSTDLMKCVRALEEKEITEGNEYEIIFLGGLSGRLDQTVHTLSYLHKLRRTRKKVYAITDENIAWVLDEVCHRVIGCIFGMSVMFVKGQHRIRIDHGVLGPTCGLLPVGIESTTLSTSGLRWNLDGEESSFDGLISTSNHLVPEEQFVTIKTSRPIWWCAELRRKD</sequence>
<dbReference type="InterPro" id="IPR016966">
    <property type="entry name" value="Thiamin_pyrophosphokinase_euk"/>
</dbReference>
<evidence type="ECO:0000313" key="9">
    <source>
        <dbReference type="EMBL" id="KIJ10711.1"/>
    </source>
</evidence>
<dbReference type="Proteomes" id="UP000053647">
    <property type="component" value="Unassembled WGS sequence"/>
</dbReference>
<dbReference type="InterPro" id="IPR036759">
    <property type="entry name" value="TPK_catalytic_sf"/>
</dbReference>
<comment type="similarity">
    <text evidence="2 7">Belongs to the thiamine pyrophosphokinase family.</text>
</comment>
<evidence type="ECO:0000256" key="6">
    <source>
        <dbReference type="ARBA" id="ARBA00022840"/>
    </source>
</evidence>
<reference evidence="10" key="2">
    <citation type="submission" date="2015-01" db="EMBL/GenBank/DDBJ databases">
        <title>Evolutionary Origins and Diversification of the Mycorrhizal Mutualists.</title>
        <authorList>
            <consortium name="DOE Joint Genome Institute"/>
            <consortium name="Mycorrhizal Genomics Consortium"/>
            <person name="Kohler A."/>
            <person name="Kuo A."/>
            <person name="Nagy L.G."/>
            <person name="Floudas D."/>
            <person name="Copeland A."/>
            <person name="Barry K.W."/>
            <person name="Cichocki N."/>
            <person name="Veneault-Fourrey C."/>
            <person name="LaButti K."/>
            <person name="Lindquist E.A."/>
            <person name="Lipzen A."/>
            <person name="Lundell T."/>
            <person name="Morin E."/>
            <person name="Murat C."/>
            <person name="Riley R."/>
            <person name="Ohm R."/>
            <person name="Sun H."/>
            <person name="Tunlid A."/>
            <person name="Henrissat B."/>
            <person name="Grigoriev I.V."/>
            <person name="Hibbett D.S."/>
            <person name="Martin F."/>
        </authorList>
    </citation>
    <scope>NUCLEOTIDE SEQUENCE [LARGE SCALE GENOMIC DNA]</scope>
    <source>
        <strain evidence="10">ATCC 200175</strain>
    </source>
</reference>
<dbReference type="GO" id="GO:0030975">
    <property type="term" value="F:thiamine binding"/>
    <property type="evidence" value="ECO:0007669"/>
    <property type="project" value="UniProtKB-UniRule"/>
</dbReference>
<dbReference type="GO" id="GO:0005524">
    <property type="term" value="F:ATP binding"/>
    <property type="evidence" value="ECO:0007669"/>
    <property type="project" value="UniProtKB-UniRule"/>
</dbReference>
<dbReference type="OrthoDB" id="25149at2759"/>
<reference evidence="9 10" key="1">
    <citation type="submission" date="2014-06" db="EMBL/GenBank/DDBJ databases">
        <authorList>
            <consortium name="DOE Joint Genome Institute"/>
            <person name="Kuo A."/>
            <person name="Kohler A."/>
            <person name="Nagy L.G."/>
            <person name="Floudas D."/>
            <person name="Copeland A."/>
            <person name="Barry K.W."/>
            <person name="Cichocki N."/>
            <person name="Veneault-Fourrey C."/>
            <person name="LaButti K."/>
            <person name="Lindquist E.A."/>
            <person name="Lipzen A."/>
            <person name="Lundell T."/>
            <person name="Morin E."/>
            <person name="Murat C."/>
            <person name="Sun H."/>
            <person name="Tunlid A."/>
            <person name="Henrissat B."/>
            <person name="Grigoriev I.V."/>
            <person name="Hibbett D.S."/>
            <person name="Martin F."/>
            <person name="Nordberg H.P."/>
            <person name="Cantor M.N."/>
            <person name="Hua S.X."/>
        </authorList>
    </citation>
    <scope>NUCLEOTIDE SEQUENCE [LARGE SCALE GENOMIC DNA]</scope>
    <source>
        <strain evidence="9 10">ATCC 200175</strain>
    </source>
</reference>
<keyword evidence="4 7" id="KW-0547">Nucleotide-binding</keyword>
<dbReference type="PANTHER" id="PTHR13622:SF8">
    <property type="entry name" value="THIAMIN PYROPHOSPHOKINASE 1"/>
    <property type="match status" value="1"/>
</dbReference>
<protein>
    <recommendedName>
        <fullName evidence="7">Thiamine pyrophosphokinase</fullName>
        <ecNumber evidence="7">2.7.6.2</ecNumber>
    </recommendedName>
</protein>
<dbReference type="NCBIfam" id="TIGR01378">
    <property type="entry name" value="thi_PPkinase"/>
    <property type="match status" value="1"/>
</dbReference>
<evidence type="ECO:0000256" key="1">
    <source>
        <dbReference type="ARBA" id="ARBA00005078"/>
    </source>
</evidence>
<proteinExistence type="inferred from homology"/>
<dbReference type="Pfam" id="PF04263">
    <property type="entry name" value="TPK_catalytic"/>
    <property type="match status" value="1"/>
</dbReference>
<dbReference type="GO" id="GO:0016301">
    <property type="term" value="F:kinase activity"/>
    <property type="evidence" value="ECO:0007669"/>
    <property type="project" value="UniProtKB-UniRule"/>
</dbReference>
<dbReference type="PANTHER" id="PTHR13622">
    <property type="entry name" value="THIAMIN PYROPHOSPHOKINASE"/>
    <property type="match status" value="1"/>
</dbReference>
<name>A0A0C9TU27_PAXIN</name>
<dbReference type="InterPro" id="IPR036371">
    <property type="entry name" value="TPK_B1-bd_sf"/>
</dbReference>
<dbReference type="InterPro" id="IPR007373">
    <property type="entry name" value="Thiamin_PyroPKinase_B1-bd"/>
</dbReference>
<evidence type="ECO:0000256" key="4">
    <source>
        <dbReference type="ARBA" id="ARBA00022741"/>
    </source>
</evidence>